<evidence type="ECO:0000313" key="1">
    <source>
        <dbReference type="EMBL" id="JAH68611.1"/>
    </source>
</evidence>
<dbReference type="EMBL" id="GBXM01039966">
    <property type="protein sequence ID" value="JAH68611.1"/>
    <property type="molecule type" value="Transcribed_RNA"/>
</dbReference>
<reference evidence="1" key="2">
    <citation type="journal article" date="2015" name="Fish Shellfish Immunol.">
        <title>Early steps in the European eel (Anguilla anguilla)-Vibrio vulnificus interaction in the gills: Role of the RtxA13 toxin.</title>
        <authorList>
            <person name="Callol A."/>
            <person name="Pajuelo D."/>
            <person name="Ebbesson L."/>
            <person name="Teles M."/>
            <person name="MacKenzie S."/>
            <person name="Amaro C."/>
        </authorList>
    </citation>
    <scope>NUCLEOTIDE SEQUENCE</scope>
</reference>
<reference evidence="1" key="1">
    <citation type="submission" date="2014-11" db="EMBL/GenBank/DDBJ databases">
        <authorList>
            <person name="Amaro Gonzalez C."/>
        </authorList>
    </citation>
    <scope>NUCLEOTIDE SEQUENCE</scope>
</reference>
<dbReference type="AlphaFoldDB" id="A0A0E9US80"/>
<name>A0A0E9US80_ANGAN</name>
<organism evidence="1">
    <name type="scientific">Anguilla anguilla</name>
    <name type="common">European freshwater eel</name>
    <name type="synonym">Muraena anguilla</name>
    <dbReference type="NCBI Taxonomy" id="7936"/>
    <lineage>
        <taxon>Eukaryota</taxon>
        <taxon>Metazoa</taxon>
        <taxon>Chordata</taxon>
        <taxon>Craniata</taxon>
        <taxon>Vertebrata</taxon>
        <taxon>Euteleostomi</taxon>
        <taxon>Actinopterygii</taxon>
        <taxon>Neopterygii</taxon>
        <taxon>Teleostei</taxon>
        <taxon>Anguilliformes</taxon>
        <taxon>Anguillidae</taxon>
        <taxon>Anguilla</taxon>
    </lineage>
</organism>
<accession>A0A0E9US80</accession>
<protein>
    <submittedName>
        <fullName evidence="1">Uncharacterized protein</fullName>
    </submittedName>
</protein>
<sequence>MHQSNDITTCTGFFFYRAWTKCRAPLNQF</sequence>
<proteinExistence type="predicted"/>